<organism evidence="3 4">
    <name type="scientific">Moschus moschiferus</name>
    <name type="common">Siberian musk deer</name>
    <name type="synonym">Moschus sibiricus</name>
    <dbReference type="NCBI Taxonomy" id="68415"/>
    <lineage>
        <taxon>Eukaryota</taxon>
        <taxon>Metazoa</taxon>
        <taxon>Chordata</taxon>
        <taxon>Craniata</taxon>
        <taxon>Vertebrata</taxon>
        <taxon>Euteleostomi</taxon>
        <taxon>Mammalia</taxon>
        <taxon>Eutheria</taxon>
        <taxon>Laurasiatheria</taxon>
        <taxon>Artiodactyla</taxon>
        <taxon>Ruminantia</taxon>
        <taxon>Pecora</taxon>
        <taxon>Moschidae</taxon>
        <taxon>Moschus</taxon>
    </lineage>
</organism>
<keyword evidence="2" id="KW-1133">Transmembrane helix</keyword>
<evidence type="ECO:0000256" key="2">
    <source>
        <dbReference type="SAM" id="Phobius"/>
    </source>
</evidence>
<evidence type="ECO:0000256" key="1">
    <source>
        <dbReference type="SAM" id="MobiDB-lite"/>
    </source>
</evidence>
<dbReference type="Proteomes" id="UP000694544">
    <property type="component" value="Unplaced"/>
</dbReference>
<keyword evidence="2" id="KW-0812">Transmembrane</keyword>
<accession>A0A8C6DNI6</accession>
<dbReference type="AlphaFoldDB" id="A0A8C6DNI6"/>
<reference evidence="3" key="1">
    <citation type="submission" date="2025-08" db="UniProtKB">
        <authorList>
            <consortium name="Ensembl"/>
        </authorList>
    </citation>
    <scope>IDENTIFICATION</scope>
</reference>
<feature type="transmembrane region" description="Helical" evidence="2">
    <location>
        <begin position="12"/>
        <end position="32"/>
    </location>
</feature>
<keyword evidence="2" id="KW-0472">Membrane</keyword>
<dbReference type="GeneTree" id="ENSGT00940000155417"/>
<evidence type="ECO:0000313" key="3">
    <source>
        <dbReference type="Ensembl" id="ENSMMSP00000014151.1"/>
    </source>
</evidence>
<dbReference type="Ensembl" id="ENSMMST00000015623.1">
    <property type="protein sequence ID" value="ENSMMSP00000014151.1"/>
    <property type="gene ID" value="ENSMMSG00000010820.1"/>
</dbReference>
<keyword evidence="4" id="KW-1185">Reference proteome</keyword>
<protein>
    <submittedName>
        <fullName evidence="3">Uncharacterized protein</fullName>
    </submittedName>
</protein>
<feature type="region of interest" description="Disordered" evidence="1">
    <location>
        <begin position="72"/>
        <end position="91"/>
    </location>
</feature>
<sequence>MLEALGSLAAAFWAALRPGTVLLGAFVFLLFADFLKRQRPKNYPPGPLRLPFIGNLFHLDLGKGIVVSQQVGTGESAQVHPDLQDQGHSGH</sequence>
<reference evidence="3" key="2">
    <citation type="submission" date="2025-09" db="UniProtKB">
        <authorList>
            <consortium name="Ensembl"/>
        </authorList>
    </citation>
    <scope>IDENTIFICATION</scope>
</reference>
<evidence type="ECO:0000313" key="4">
    <source>
        <dbReference type="Proteomes" id="UP000694544"/>
    </source>
</evidence>
<name>A0A8C6DNI6_MOSMO</name>
<proteinExistence type="predicted"/>